<dbReference type="PIRSF" id="PIRSF000077">
    <property type="entry name" value="Thioredoxin"/>
    <property type="match status" value="1"/>
</dbReference>
<evidence type="ECO:0000256" key="7">
    <source>
        <dbReference type="NCBIfam" id="TIGR01068"/>
    </source>
</evidence>
<dbReference type="EMBL" id="CP046172">
    <property type="protein sequence ID" value="QIS12303.1"/>
    <property type="molecule type" value="Genomic_DNA"/>
</dbReference>
<reference evidence="11 12" key="1">
    <citation type="journal article" date="2019" name="ACS Chem. Biol.">
        <title>Identification and Mobilization of a Cryptic Antibiotic Biosynthesis Gene Locus from a Human-Pathogenic Nocardia Isolate.</title>
        <authorList>
            <person name="Herisse M."/>
            <person name="Ishida K."/>
            <person name="Porter J.L."/>
            <person name="Howden B."/>
            <person name="Hertweck C."/>
            <person name="Stinear T.P."/>
            <person name="Pidot S.J."/>
        </authorList>
    </citation>
    <scope>NUCLEOTIDE SEQUENCE [LARGE SCALE GENOMIC DNA]</scope>
    <source>
        <strain evidence="11 12">AUSMDU00012717</strain>
    </source>
</reference>
<comment type="function">
    <text evidence="1">Participates in various redox reactions through the reversible oxidation of its active center dithiol to a disulfide and catalyzes dithiol-disulfide exchange reactions.</text>
</comment>
<dbReference type="PRINTS" id="PR00421">
    <property type="entry name" value="THIOREDOXIN"/>
</dbReference>
<dbReference type="PANTHER" id="PTHR45663:SF11">
    <property type="entry name" value="GEO12009P1"/>
    <property type="match status" value="1"/>
</dbReference>
<dbReference type="PANTHER" id="PTHR45663">
    <property type="entry name" value="GEO12009P1"/>
    <property type="match status" value="1"/>
</dbReference>
<evidence type="ECO:0000256" key="1">
    <source>
        <dbReference type="ARBA" id="ARBA00003318"/>
    </source>
</evidence>
<dbReference type="GO" id="GO:0005829">
    <property type="term" value="C:cytosol"/>
    <property type="evidence" value="ECO:0007669"/>
    <property type="project" value="TreeGrafter"/>
</dbReference>
<evidence type="ECO:0000313" key="11">
    <source>
        <dbReference type="EMBL" id="QIS12303.1"/>
    </source>
</evidence>
<evidence type="ECO:0000256" key="9">
    <source>
        <dbReference type="PIRSR" id="PIRSR000077-4"/>
    </source>
</evidence>
<evidence type="ECO:0000259" key="10">
    <source>
        <dbReference type="PROSITE" id="PS51352"/>
    </source>
</evidence>
<feature type="domain" description="Thioredoxin" evidence="10">
    <location>
        <begin position="1"/>
        <end position="111"/>
    </location>
</feature>
<dbReference type="GO" id="GO:0045454">
    <property type="term" value="P:cell redox homeostasis"/>
    <property type="evidence" value="ECO:0007669"/>
    <property type="project" value="TreeGrafter"/>
</dbReference>
<keyword evidence="12" id="KW-1185">Reference proteome</keyword>
<dbReference type="InterPro" id="IPR013766">
    <property type="entry name" value="Thioredoxin_domain"/>
</dbReference>
<gene>
    <name evidence="11" type="primary">trxA</name>
    <name evidence="11" type="ORF">F5544_22205</name>
</gene>
<dbReference type="InterPro" id="IPR036249">
    <property type="entry name" value="Thioredoxin-like_sf"/>
</dbReference>
<evidence type="ECO:0000256" key="4">
    <source>
        <dbReference type="ARBA" id="ARBA00022982"/>
    </source>
</evidence>
<dbReference type="Gene3D" id="3.40.30.10">
    <property type="entry name" value="Glutaredoxin"/>
    <property type="match status" value="1"/>
</dbReference>
<keyword evidence="5 9" id="KW-1015">Disulfide bond</keyword>
<dbReference type="Proteomes" id="UP000503540">
    <property type="component" value="Chromosome"/>
</dbReference>
<dbReference type="SUPFAM" id="SSF52833">
    <property type="entry name" value="Thioredoxin-like"/>
    <property type="match status" value="1"/>
</dbReference>
<sequence>MESHIVNVTDATFEQEVLDSERPVVVNFWATWCGPCKRMAPILEEFAAENRGEFVVVRVNIDENPFTVREYGVMGVPTTVLVREGAELGRIVGAVPKKVLHESLTAELDRK</sequence>
<dbReference type="GO" id="GO:0015035">
    <property type="term" value="F:protein-disulfide reductase activity"/>
    <property type="evidence" value="ECO:0007669"/>
    <property type="project" value="UniProtKB-UniRule"/>
</dbReference>
<accession>A0A6G9YH61</accession>
<evidence type="ECO:0000256" key="3">
    <source>
        <dbReference type="ARBA" id="ARBA00022448"/>
    </source>
</evidence>
<name>A0A6G9YH61_9NOCA</name>
<evidence type="ECO:0000256" key="5">
    <source>
        <dbReference type="ARBA" id="ARBA00023157"/>
    </source>
</evidence>
<organism evidence="11 12">
    <name type="scientific">Nocardia arthritidis</name>
    <dbReference type="NCBI Taxonomy" id="228602"/>
    <lineage>
        <taxon>Bacteria</taxon>
        <taxon>Bacillati</taxon>
        <taxon>Actinomycetota</taxon>
        <taxon>Actinomycetes</taxon>
        <taxon>Mycobacteriales</taxon>
        <taxon>Nocardiaceae</taxon>
        <taxon>Nocardia</taxon>
    </lineage>
</organism>
<proteinExistence type="inferred from homology"/>
<evidence type="ECO:0000256" key="8">
    <source>
        <dbReference type="PIRNR" id="PIRNR000077"/>
    </source>
</evidence>
<dbReference type="PROSITE" id="PS51352">
    <property type="entry name" value="THIOREDOXIN_2"/>
    <property type="match status" value="1"/>
</dbReference>
<comment type="similarity">
    <text evidence="2 8">Belongs to the thioredoxin family.</text>
</comment>
<dbReference type="PROSITE" id="PS00194">
    <property type="entry name" value="THIOREDOXIN_1"/>
    <property type="match status" value="1"/>
</dbReference>
<keyword evidence="4" id="KW-0249">Electron transport</keyword>
<dbReference type="InterPro" id="IPR017937">
    <property type="entry name" value="Thioredoxin_CS"/>
</dbReference>
<dbReference type="KEGG" id="nah:F5544_22205"/>
<protein>
    <recommendedName>
        <fullName evidence="7 8">Thioredoxin</fullName>
    </recommendedName>
</protein>
<dbReference type="CDD" id="cd02947">
    <property type="entry name" value="TRX_family"/>
    <property type="match status" value="1"/>
</dbReference>
<evidence type="ECO:0000313" key="12">
    <source>
        <dbReference type="Proteomes" id="UP000503540"/>
    </source>
</evidence>
<feature type="disulfide bond" description="Redox-active" evidence="9">
    <location>
        <begin position="33"/>
        <end position="36"/>
    </location>
</feature>
<dbReference type="FunFam" id="3.40.30.10:FF:000001">
    <property type="entry name" value="Thioredoxin"/>
    <property type="match status" value="1"/>
</dbReference>
<dbReference type="Pfam" id="PF00085">
    <property type="entry name" value="Thioredoxin"/>
    <property type="match status" value="1"/>
</dbReference>
<dbReference type="AlphaFoldDB" id="A0A6G9YH61"/>
<dbReference type="InterPro" id="IPR005746">
    <property type="entry name" value="Thioredoxin"/>
</dbReference>
<keyword evidence="3" id="KW-0813">Transport</keyword>
<dbReference type="RefSeq" id="WP_167475005.1">
    <property type="nucleotide sequence ID" value="NZ_CP046172.1"/>
</dbReference>
<dbReference type="NCBIfam" id="TIGR01068">
    <property type="entry name" value="thioredoxin"/>
    <property type="match status" value="1"/>
</dbReference>
<keyword evidence="6 9" id="KW-0676">Redox-active center</keyword>
<evidence type="ECO:0000256" key="6">
    <source>
        <dbReference type="ARBA" id="ARBA00023284"/>
    </source>
</evidence>
<evidence type="ECO:0000256" key="2">
    <source>
        <dbReference type="ARBA" id="ARBA00008987"/>
    </source>
</evidence>